<reference evidence="3" key="1">
    <citation type="submission" date="2020-10" db="EMBL/GenBank/DDBJ databases">
        <authorList>
            <person name="Castelo-Branco R."/>
            <person name="Eusebio N."/>
            <person name="Adriana R."/>
            <person name="Vieira A."/>
            <person name="Brugerolle De Fraissinette N."/>
            <person name="Rezende De Castro R."/>
            <person name="Schneider M.P."/>
            <person name="Vasconcelos V."/>
            <person name="Leao P.N."/>
        </authorList>
    </citation>
    <scope>NUCLEOTIDE SEQUENCE</scope>
    <source>
        <strain evidence="3">LEGE 07310</strain>
    </source>
</reference>
<evidence type="ECO:0000313" key="4">
    <source>
        <dbReference type="Proteomes" id="UP000636505"/>
    </source>
</evidence>
<keyword evidence="2" id="KW-0732">Signal</keyword>
<dbReference type="AlphaFoldDB" id="A0A8J7AYX6"/>
<keyword evidence="4" id="KW-1185">Reference proteome</keyword>
<protein>
    <submittedName>
        <fullName evidence="3">Uncharacterized protein</fullName>
    </submittedName>
</protein>
<evidence type="ECO:0000256" key="2">
    <source>
        <dbReference type="SAM" id="SignalP"/>
    </source>
</evidence>
<evidence type="ECO:0000313" key="3">
    <source>
        <dbReference type="EMBL" id="MBE9078897.1"/>
    </source>
</evidence>
<dbReference type="RefSeq" id="WP_193909200.1">
    <property type="nucleotide sequence ID" value="NZ_JADEXG010000042.1"/>
</dbReference>
<sequence length="113" mass="12388">MTIRFKRTALVALSLLLVGLLLRPASASSNLQSRVVRLEFDLRSVQSQVSQLQSQLSRRGPPGRPAPPTDSAPAPTLNGPSLDEQFDNLAILVIEMRDQVRALESKVAELESR</sequence>
<dbReference type="EMBL" id="JADEXG010000042">
    <property type="protein sequence ID" value="MBE9078897.1"/>
    <property type="molecule type" value="Genomic_DNA"/>
</dbReference>
<accession>A0A8J7AYX6</accession>
<name>A0A8J7AYX6_9CYAN</name>
<feature type="signal peptide" evidence="2">
    <location>
        <begin position="1"/>
        <end position="27"/>
    </location>
</feature>
<feature type="region of interest" description="Disordered" evidence="1">
    <location>
        <begin position="51"/>
        <end position="82"/>
    </location>
</feature>
<evidence type="ECO:0000256" key="1">
    <source>
        <dbReference type="SAM" id="MobiDB-lite"/>
    </source>
</evidence>
<feature type="chain" id="PRO_5035192290" evidence="2">
    <location>
        <begin position="28"/>
        <end position="113"/>
    </location>
</feature>
<organism evidence="3 4">
    <name type="scientific">Vasconcelosia minhoensis LEGE 07310</name>
    <dbReference type="NCBI Taxonomy" id="915328"/>
    <lineage>
        <taxon>Bacteria</taxon>
        <taxon>Bacillati</taxon>
        <taxon>Cyanobacteriota</taxon>
        <taxon>Cyanophyceae</taxon>
        <taxon>Nodosilineales</taxon>
        <taxon>Cymatolegaceae</taxon>
        <taxon>Vasconcelosia</taxon>
        <taxon>Vasconcelosia minhoensis</taxon>
    </lineage>
</organism>
<proteinExistence type="predicted"/>
<dbReference type="Proteomes" id="UP000636505">
    <property type="component" value="Unassembled WGS sequence"/>
</dbReference>
<feature type="compositionally biased region" description="Low complexity" evidence="1">
    <location>
        <begin position="51"/>
        <end position="60"/>
    </location>
</feature>
<comment type="caution">
    <text evidence="3">The sequence shown here is derived from an EMBL/GenBank/DDBJ whole genome shotgun (WGS) entry which is preliminary data.</text>
</comment>
<gene>
    <name evidence="3" type="ORF">IQ241_16625</name>
</gene>